<evidence type="ECO:0000313" key="2">
    <source>
        <dbReference type="EMBL" id="CAH7688787.1"/>
    </source>
</evidence>
<name>A0AAV0BT84_PHAPC</name>
<dbReference type="AlphaFoldDB" id="A0AAV0BT84"/>
<protein>
    <submittedName>
        <fullName evidence="2">Uncharacterized protein</fullName>
    </submittedName>
</protein>
<evidence type="ECO:0000256" key="1">
    <source>
        <dbReference type="SAM" id="MobiDB-lite"/>
    </source>
</evidence>
<comment type="caution">
    <text evidence="2">The sequence shown here is derived from an EMBL/GenBank/DDBJ whole genome shotgun (WGS) entry which is preliminary data.</text>
</comment>
<sequence length="240" mass="26810">MVPMASLQGTNWSVVPPPLESQKNVKPSGSAKSSVTFLSQLKQEAYGYEHPIARTPTEDMDSGVSSKRKSRLMVAVGIPSEQIVALLVSVRLVAMNHISQPLKMPRRISGMKEVIDLKDQSQGTRTGPSSLDRLSPGLGLVPWTFDHPSDNVLEFENDKERARRLLLNTHRLLGAHVGEMVKGASNLRYSEFVQRGQEMVGLLTHAITQLSDWYETLEVENFEGFEWDDLHGKRKAEYSP</sequence>
<proteinExistence type="predicted"/>
<feature type="compositionally biased region" description="Polar residues" evidence="1">
    <location>
        <begin position="21"/>
        <end position="31"/>
    </location>
</feature>
<organism evidence="2 3">
    <name type="scientific">Phakopsora pachyrhizi</name>
    <name type="common">Asian soybean rust disease fungus</name>
    <dbReference type="NCBI Taxonomy" id="170000"/>
    <lineage>
        <taxon>Eukaryota</taxon>
        <taxon>Fungi</taxon>
        <taxon>Dikarya</taxon>
        <taxon>Basidiomycota</taxon>
        <taxon>Pucciniomycotina</taxon>
        <taxon>Pucciniomycetes</taxon>
        <taxon>Pucciniales</taxon>
        <taxon>Phakopsoraceae</taxon>
        <taxon>Phakopsora</taxon>
    </lineage>
</organism>
<feature type="region of interest" description="Disordered" evidence="1">
    <location>
        <begin position="1"/>
        <end position="31"/>
    </location>
</feature>
<dbReference type="EMBL" id="CALTRL010006012">
    <property type="protein sequence ID" value="CAH7688787.1"/>
    <property type="molecule type" value="Genomic_DNA"/>
</dbReference>
<reference evidence="2" key="1">
    <citation type="submission" date="2022-06" db="EMBL/GenBank/DDBJ databases">
        <authorList>
            <consortium name="SYNGENTA / RWTH Aachen University"/>
        </authorList>
    </citation>
    <scope>NUCLEOTIDE SEQUENCE</scope>
</reference>
<dbReference type="Proteomes" id="UP001153365">
    <property type="component" value="Unassembled WGS sequence"/>
</dbReference>
<accession>A0AAV0BT84</accession>
<gene>
    <name evidence="2" type="ORF">PPACK8108_LOCUS23805</name>
</gene>
<keyword evidence="3" id="KW-1185">Reference proteome</keyword>
<evidence type="ECO:0000313" key="3">
    <source>
        <dbReference type="Proteomes" id="UP001153365"/>
    </source>
</evidence>